<evidence type="ECO:0000313" key="2">
    <source>
        <dbReference type="EMBL" id="MBB6557360.1"/>
    </source>
</evidence>
<comment type="caution">
    <text evidence="2">The sequence shown here is derived from an EMBL/GenBank/DDBJ whole genome shotgun (WGS) entry which is preliminary data.</text>
</comment>
<name>A0A7X0P8N7_9BURK</name>
<reference evidence="2 3" key="1">
    <citation type="submission" date="2020-08" db="EMBL/GenBank/DDBJ databases">
        <title>Functional genomics of gut bacteria from endangered species of beetles.</title>
        <authorList>
            <person name="Carlos-Shanley C."/>
        </authorList>
    </citation>
    <scope>NUCLEOTIDE SEQUENCE [LARGE SCALE GENOMIC DNA]</scope>
    <source>
        <strain evidence="2 3">S00198</strain>
    </source>
</reference>
<evidence type="ECO:0000256" key="1">
    <source>
        <dbReference type="SAM" id="Phobius"/>
    </source>
</evidence>
<protein>
    <submittedName>
        <fullName evidence="2">Uncharacterized protein</fullName>
    </submittedName>
</protein>
<dbReference type="Proteomes" id="UP000575083">
    <property type="component" value="Unassembled WGS sequence"/>
</dbReference>
<proteinExistence type="predicted"/>
<keyword evidence="1" id="KW-0472">Membrane</keyword>
<feature type="transmembrane region" description="Helical" evidence="1">
    <location>
        <begin position="12"/>
        <end position="31"/>
    </location>
</feature>
<keyword evidence="1" id="KW-0812">Transmembrane</keyword>
<accession>A0A7X0P8N7</accession>
<sequence>MPPVSRQPRPLPWPGRLLVAAVAIASLWVVWTHPLAVCFLAIVLWGLVAVAGWLDARHFAQLAQERSGESICQFARSIDCRGVDTWVVRAVYEELQTGLPGQVGLFPLRVTDRLQKDLRLDADDLDLSLVPDIAQRAGRDLSSTQGNPFYGKVSTVGDLVHFLNAQPRIQSAAA</sequence>
<gene>
    <name evidence="2" type="ORF">HNP48_000024</name>
</gene>
<feature type="transmembrane region" description="Helical" evidence="1">
    <location>
        <begin position="37"/>
        <end position="56"/>
    </location>
</feature>
<dbReference type="EMBL" id="JACHLK010000001">
    <property type="protein sequence ID" value="MBB6557360.1"/>
    <property type="molecule type" value="Genomic_DNA"/>
</dbReference>
<organism evidence="2 3">
    <name type="scientific">Acidovorax soli</name>
    <dbReference type="NCBI Taxonomy" id="592050"/>
    <lineage>
        <taxon>Bacteria</taxon>
        <taxon>Pseudomonadati</taxon>
        <taxon>Pseudomonadota</taxon>
        <taxon>Betaproteobacteria</taxon>
        <taxon>Burkholderiales</taxon>
        <taxon>Comamonadaceae</taxon>
        <taxon>Acidovorax</taxon>
    </lineage>
</organism>
<keyword evidence="3" id="KW-1185">Reference proteome</keyword>
<keyword evidence="1" id="KW-1133">Transmembrane helix</keyword>
<evidence type="ECO:0000313" key="3">
    <source>
        <dbReference type="Proteomes" id="UP000575083"/>
    </source>
</evidence>
<dbReference type="AlphaFoldDB" id="A0A7X0P8N7"/>